<proteinExistence type="predicted"/>
<organism evidence="1 2">
    <name type="scientific">Pseudomonas savastanoi</name>
    <name type="common">Pseudomonas syringae pv. savastanoi</name>
    <dbReference type="NCBI Taxonomy" id="29438"/>
    <lineage>
        <taxon>Bacteria</taxon>
        <taxon>Pseudomonadati</taxon>
        <taxon>Pseudomonadota</taxon>
        <taxon>Gammaproteobacteria</taxon>
        <taxon>Pseudomonadales</taxon>
        <taxon>Pseudomonadaceae</taxon>
        <taxon>Pseudomonas</taxon>
    </lineage>
</organism>
<name>A0A3M5G866_PSESS</name>
<protein>
    <submittedName>
        <fullName evidence="1">Uncharacterized protein</fullName>
    </submittedName>
</protein>
<gene>
    <name evidence="1" type="ORF">ALP59_05516</name>
</gene>
<dbReference type="EMBL" id="RBSW01000128">
    <property type="protein sequence ID" value="RMS82869.1"/>
    <property type="molecule type" value="Genomic_DNA"/>
</dbReference>
<evidence type="ECO:0000313" key="2">
    <source>
        <dbReference type="Proteomes" id="UP000270499"/>
    </source>
</evidence>
<sequence length="398" mass="44931">MQPVVQFQLNLRTKLPQRQLRQKARVAVLRLPDLKVRVKRLVAFDIADQLRVFLIALGQPVGRQRTTVLIIEIACETQPVTLQRRLRQRKPRPRRQVLNLARLNQHVPVHVKEVFTRTVAVLVRATRITLFLARPRLPADTTQGVALVFGQLVPFVPRGMPQLVKQAMLLGNQPGQKRRTQADPLARLREHLLDGNQAVFQLRQGQRPVQTLDTSAQRAAARIAERAPDFIKGQAEFVIRSVAVRIIASMAVHHPQIQFCRVGRLQVANHPEAWLCVAAQLLRRIDITAQAATARGNVEKHFQTFNRRIGQPGITPFETQRPYPAQLVGQALGRRICGPGRGLARCHGFLDTGEFPMRIIGSRNCRAGQRQPCYEPSSRNRHYPTCSSTETAVIQART</sequence>
<reference evidence="1 2" key="1">
    <citation type="submission" date="2018-08" db="EMBL/GenBank/DDBJ databases">
        <title>Recombination of ecologically and evolutionarily significant loci maintains genetic cohesion in the Pseudomonas syringae species complex.</title>
        <authorList>
            <person name="Dillon M."/>
            <person name="Thakur S."/>
            <person name="Almeida R.N.D."/>
            <person name="Weir B.S."/>
            <person name="Guttman D.S."/>
        </authorList>
    </citation>
    <scope>NUCLEOTIDE SEQUENCE [LARGE SCALE GENOMIC DNA]</scope>
    <source>
        <strain evidence="1 2">ICMP 9421</strain>
    </source>
</reference>
<accession>A0A3M5G866</accession>
<evidence type="ECO:0000313" key="1">
    <source>
        <dbReference type="EMBL" id="RMS82869.1"/>
    </source>
</evidence>
<comment type="caution">
    <text evidence="1">The sequence shown here is derived from an EMBL/GenBank/DDBJ whole genome shotgun (WGS) entry which is preliminary data.</text>
</comment>
<dbReference type="AlphaFoldDB" id="A0A3M5G866"/>
<dbReference type="Proteomes" id="UP000270499">
    <property type="component" value="Unassembled WGS sequence"/>
</dbReference>